<gene>
    <name evidence="1" type="ORF">HHI_02000</name>
</gene>
<dbReference type="RefSeq" id="WP_011645675.1">
    <property type="nucleotide sequence ID" value="NZ_ARYI01000001.1"/>
</dbReference>
<evidence type="ECO:0000313" key="1">
    <source>
        <dbReference type="EMBL" id="KCZ96413.1"/>
    </source>
</evidence>
<dbReference type="SUPFAM" id="SSF54909">
    <property type="entry name" value="Dimeric alpha+beta barrel"/>
    <property type="match status" value="1"/>
</dbReference>
<dbReference type="AlphaFoldDB" id="A0A059G051"/>
<dbReference type="PATRIC" id="fig|1280951.3.peg.401"/>
<name>A0A059G051_9PROT</name>
<dbReference type="Gene3D" id="3.30.70.100">
    <property type="match status" value="1"/>
</dbReference>
<dbReference type="EMBL" id="ARYI01000001">
    <property type="protein sequence ID" value="KCZ96413.1"/>
    <property type="molecule type" value="Genomic_DNA"/>
</dbReference>
<evidence type="ECO:0000313" key="2">
    <source>
        <dbReference type="Proteomes" id="UP000025061"/>
    </source>
</evidence>
<organism evidence="1 2">
    <name type="scientific">Hyphomonas hirschiana VP5</name>
    <dbReference type="NCBI Taxonomy" id="1280951"/>
    <lineage>
        <taxon>Bacteria</taxon>
        <taxon>Pseudomonadati</taxon>
        <taxon>Pseudomonadota</taxon>
        <taxon>Alphaproteobacteria</taxon>
        <taxon>Hyphomonadales</taxon>
        <taxon>Hyphomonadaceae</taxon>
        <taxon>Hyphomonas</taxon>
    </lineage>
</organism>
<dbReference type="InterPro" id="IPR011008">
    <property type="entry name" value="Dimeric_a/b-barrel"/>
</dbReference>
<sequence>MQTPPNLFILYTLKQGVSPQAFEDWVITTDQPAMRSLARVQSFRTYRAERLLMGEGAPGISYIEAFAIPDLEGFTAEDMAGETVQSIMGAFMGFADAPQFIVVSEIK</sequence>
<proteinExistence type="predicted"/>
<accession>A0A059G051</accession>
<reference evidence="1 2" key="1">
    <citation type="submission" date="2013-04" db="EMBL/GenBank/DDBJ databases">
        <title>Hyphomonas hirschiana VP5 Genome Sequencing.</title>
        <authorList>
            <person name="Lai Q."/>
            <person name="Shao Z."/>
        </authorList>
    </citation>
    <scope>NUCLEOTIDE SEQUENCE [LARGE SCALE GENOMIC DNA]</scope>
    <source>
        <strain evidence="1 2">VP5</strain>
    </source>
</reference>
<keyword evidence="2" id="KW-1185">Reference proteome</keyword>
<comment type="caution">
    <text evidence="1">The sequence shown here is derived from an EMBL/GenBank/DDBJ whole genome shotgun (WGS) entry which is preliminary data.</text>
</comment>
<protein>
    <recommendedName>
        <fullName evidence="3">REDY-like protein HapK</fullName>
    </recommendedName>
</protein>
<dbReference type="OrthoDB" id="4731620at2"/>
<evidence type="ECO:0008006" key="3">
    <source>
        <dbReference type="Google" id="ProtNLM"/>
    </source>
</evidence>
<dbReference type="Proteomes" id="UP000025061">
    <property type="component" value="Unassembled WGS sequence"/>
</dbReference>